<dbReference type="Pfam" id="PF13489">
    <property type="entry name" value="Methyltransf_23"/>
    <property type="match status" value="1"/>
</dbReference>
<dbReference type="Gene3D" id="3.40.50.150">
    <property type="entry name" value="Vaccinia Virus protein VP39"/>
    <property type="match status" value="1"/>
</dbReference>
<sequence length="214" mass="24621">MKITKFKAYLKMAQSTVYFEPDTPNFHTPVIIKVINDFIPLMTLTKDGLILDIGCGQGAFMTEMTARGEYNLVGVTLSPEDAIACLAKGFQVLNCDFSDIAYKDKTVQMIWCRHALEHSPYPLFTLFEFNRLLQDDGWLYVEVPAPNLERFHENNPNHYSVLGDRMWANLFRTAGFEIATYQQIAFDITVDDKKMNELFYCFVLKKNKSLPCTQ</sequence>
<proteinExistence type="predicted"/>
<dbReference type="InterPro" id="IPR029063">
    <property type="entry name" value="SAM-dependent_MTases_sf"/>
</dbReference>
<gene>
    <name evidence="1" type="ORF">UFOVP513_3</name>
</gene>
<dbReference type="SUPFAM" id="SSF53335">
    <property type="entry name" value="S-adenosyl-L-methionine-dependent methyltransferases"/>
    <property type="match status" value="1"/>
</dbReference>
<dbReference type="EMBL" id="LR796476">
    <property type="protein sequence ID" value="CAB4146932.1"/>
    <property type="molecule type" value="Genomic_DNA"/>
</dbReference>
<dbReference type="CDD" id="cd02440">
    <property type="entry name" value="AdoMet_MTases"/>
    <property type="match status" value="1"/>
</dbReference>
<name>A0A6J5MKY3_9CAUD</name>
<accession>A0A6J5MKY3</accession>
<dbReference type="PANTHER" id="PTHR43861:SF1">
    <property type="entry name" value="TRANS-ACONITATE 2-METHYLTRANSFERASE"/>
    <property type="match status" value="1"/>
</dbReference>
<evidence type="ECO:0000313" key="1">
    <source>
        <dbReference type="EMBL" id="CAB4146932.1"/>
    </source>
</evidence>
<protein>
    <submittedName>
        <fullName evidence="1">AdoMet_MTases domain containing protein</fullName>
    </submittedName>
</protein>
<reference evidence="1" key="1">
    <citation type="submission" date="2020-04" db="EMBL/GenBank/DDBJ databases">
        <authorList>
            <person name="Chiriac C."/>
            <person name="Salcher M."/>
            <person name="Ghai R."/>
            <person name="Kavagutti S V."/>
        </authorList>
    </citation>
    <scope>NUCLEOTIDE SEQUENCE</scope>
</reference>
<dbReference type="PANTHER" id="PTHR43861">
    <property type="entry name" value="TRANS-ACONITATE 2-METHYLTRANSFERASE-RELATED"/>
    <property type="match status" value="1"/>
</dbReference>
<organism evidence="1">
    <name type="scientific">uncultured Caudovirales phage</name>
    <dbReference type="NCBI Taxonomy" id="2100421"/>
    <lineage>
        <taxon>Viruses</taxon>
        <taxon>Duplodnaviria</taxon>
        <taxon>Heunggongvirae</taxon>
        <taxon>Uroviricota</taxon>
        <taxon>Caudoviricetes</taxon>
        <taxon>Peduoviridae</taxon>
        <taxon>Maltschvirus</taxon>
        <taxon>Maltschvirus maltsch</taxon>
    </lineage>
</organism>